<organism evidence="8 9">
    <name type="scientific">Streptomonospora nanhaiensis</name>
    <dbReference type="NCBI Taxonomy" id="1323731"/>
    <lineage>
        <taxon>Bacteria</taxon>
        <taxon>Bacillati</taxon>
        <taxon>Actinomycetota</taxon>
        <taxon>Actinomycetes</taxon>
        <taxon>Streptosporangiales</taxon>
        <taxon>Nocardiopsidaceae</taxon>
        <taxon>Streptomonospora</taxon>
    </lineage>
</organism>
<dbReference type="GO" id="GO:0006707">
    <property type="term" value="P:cholesterol catabolic process"/>
    <property type="evidence" value="ECO:0007669"/>
    <property type="project" value="TreeGrafter"/>
</dbReference>
<evidence type="ECO:0000313" key="9">
    <source>
        <dbReference type="Proteomes" id="UP000575985"/>
    </source>
</evidence>
<dbReference type="GO" id="GO:0020037">
    <property type="term" value="F:heme binding"/>
    <property type="evidence" value="ECO:0007669"/>
    <property type="project" value="InterPro"/>
</dbReference>
<keyword evidence="5" id="KW-0408">Iron</keyword>
<comment type="similarity">
    <text evidence="1">Belongs to the cytochrome P450 family.</text>
</comment>
<keyword evidence="4" id="KW-0560">Oxidoreductase</keyword>
<evidence type="ECO:0000256" key="5">
    <source>
        <dbReference type="ARBA" id="ARBA00023004"/>
    </source>
</evidence>
<keyword evidence="9" id="KW-1185">Reference proteome</keyword>
<dbReference type="InterPro" id="IPR036396">
    <property type="entry name" value="Cyt_P450_sf"/>
</dbReference>
<keyword evidence="6" id="KW-0503">Monooxygenase</keyword>
<proteinExistence type="inferred from homology"/>
<dbReference type="SUPFAM" id="SSF48264">
    <property type="entry name" value="Cytochrome P450"/>
    <property type="match status" value="1"/>
</dbReference>
<accession>A0A853BS30</accession>
<comment type="caution">
    <text evidence="8">The sequence shown here is derived from an EMBL/GenBank/DDBJ whole genome shotgun (WGS) entry which is preliminary data.</text>
</comment>
<dbReference type="GO" id="GO:0005506">
    <property type="term" value="F:iron ion binding"/>
    <property type="evidence" value="ECO:0007669"/>
    <property type="project" value="InterPro"/>
</dbReference>
<evidence type="ECO:0000313" key="8">
    <source>
        <dbReference type="EMBL" id="NYI98569.1"/>
    </source>
</evidence>
<evidence type="ECO:0000256" key="4">
    <source>
        <dbReference type="ARBA" id="ARBA00023002"/>
    </source>
</evidence>
<dbReference type="RefSeq" id="WP_179769694.1">
    <property type="nucleotide sequence ID" value="NZ_JACCFO010000001.1"/>
</dbReference>
<dbReference type="Pfam" id="PF00067">
    <property type="entry name" value="p450"/>
    <property type="match status" value="1"/>
</dbReference>
<dbReference type="Proteomes" id="UP000575985">
    <property type="component" value="Unassembled WGS sequence"/>
</dbReference>
<dbReference type="GO" id="GO:0036199">
    <property type="term" value="F:cholest-4-en-3-one 26-monooxygenase activity"/>
    <property type="evidence" value="ECO:0007669"/>
    <property type="project" value="TreeGrafter"/>
</dbReference>
<dbReference type="GO" id="GO:0008395">
    <property type="term" value="F:steroid hydroxylase activity"/>
    <property type="evidence" value="ECO:0007669"/>
    <property type="project" value="TreeGrafter"/>
</dbReference>
<dbReference type="FunFam" id="1.10.630.10:FF:000018">
    <property type="entry name" value="Cytochrome P450 monooxygenase"/>
    <property type="match status" value="1"/>
</dbReference>
<evidence type="ECO:0000256" key="7">
    <source>
        <dbReference type="SAM" id="MobiDB-lite"/>
    </source>
</evidence>
<gene>
    <name evidence="8" type="ORF">HNR12_004846</name>
</gene>
<evidence type="ECO:0000256" key="6">
    <source>
        <dbReference type="ARBA" id="ARBA00023033"/>
    </source>
</evidence>
<evidence type="ECO:0000256" key="3">
    <source>
        <dbReference type="ARBA" id="ARBA00022723"/>
    </source>
</evidence>
<dbReference type="Gene3D" id="1.10.630.10">
    <property type="entry name" value="Cytochrome P450"/>
    <property type="match status" value="1"/>
</dbReference>
<dbReference type="PANTHER" id="PTHR46696:SF4">
    <property type="entry name" value="BIOTIN BIOSYNTHESIS CYTOCHROME P450"/>
    <property type="match status" value="1"/>
</dbReference>
<reference evidence="8 9" key="1">
    <citation type="submission" date="2020-07" db="EMBL/GenBank/DDBJ databases">
        <title>Sequencing the genomes of 1000 actinobacteria strains.</title>
        <authorList>
            <person name="Klenk H.-P."/>
        </authorList>
    </citation>
    <scope>NUCLEOTIDE SEQUENCE [LARGE SCALE GENOMIC DNA]</scope>
    <source>
        <strain evidence="8 9">DSM 45927</strain>
    </source>
</reference>
<evidence type="ECO:0000256" key="2">
    <source>
        <dbReference type="ARBA" id="ARBA00022617"/>
    </source>
</evidence>
<keyword evidence="3" id="KW-0479">Metal-binding</keyword>
<feature type="region of interest" description="Disordered" evidence="7">
    <location>
        <begin position="1"/>
        <end position="22"/>
    </location>
</feature>
<name>A0A853BS30_9ACTN</name>
<dbReference type="InterPro" id="IPR002397">
    <property type="entry name" value="Cyt_P450_B"/>
</dbReference>
<evidence type="ECO:0000256" key="1">
    <source>
        <dbReference type="ARBA" id="ARBA00010617"/>
    </source>
</evidence>
<dbReference type="EMBL" id="JACCFO010000001">
    <property type="protein sequence ID" value="NYI98569.1"/>
    <property type="molecule type" value="Genomic_DNA"/>
</dbReference>
<protein>
    <submittedName>
        <fullName evidence="8">Cytochrome P450</fullName>
    </submittedName>
</protein>
<dbReference type="InterPro" id="IPR001128">
    <property type="entry name" value="Cyt_P450"/>
</dbReference>
<dbReference type="AlphaFoldDB" id="A0A853BS30"/>
<dbReference type="PANTHER" id="PTHR46696">
    <property type="entry name" value="P450, PUTATIVE (EUROFUNG)-RELATED"/>
    <property type="match status" value="1"/>
</dbReference>
<dbReference type="CDD" id="cd11033">
    <property type="entry name" value="CYP142-like"/>
    <property type="match status" value="1"/>
</dbReference>
<sequence>MVQPTPRSGARPAPAGAAASAAPAALPDVSDIDLSDDAFWARPLSERHDAFARLRAHPPRFFAEREMGPIPTGPGYHALVTHADVAEASREPRVFASEPSAISIPDLPEGFAEYFGSMINLDDPRHARLRRIVSRGFTPRMLAKLEDDVTRHAARIVDRLLETGPCDFVAEVAARLPLVVICEMMGIPESHHDMVLENSSTVLAGQDPDYLGTDVDTAVTRLLQAGADLSALLADLAAHRREHPTGDLTSALVTANVDGESLSDQELGSFFILLTVAGNETTRNAISHGLHLLTLHPGQRRLWWSDFEEHAGRAVEEIVRYASPVVWMRRTLTRDFVLNGHPLRAGDKAVLYYASANRDAAVFDDPDAFDITRHPNPHLGFGGPGPHFCLGAHLARREITVMFRELRRRVPGIAATAEPQRLASNFVNGIKSLPCAF</sequence>
<dbReference type="PRINTS" id="PR00359">
    <property type="entry name" value="BP450"/>
</dbReference>
<keyword evidence="2" id="KW-0349">Heme</keyword>